<dbReference type="AlphaFoldDB" id="A0A943EDY6"/>
<evidence type="ECO:0000256" key="1">
    <source>
        <dbReference type="ARBA" id="ARBA00022729"/>
    </source>
</evidence>
<dbReference type="Gene3D" id="2.40.128.130">
    <property type="entry name" value="Autotransporter beta-domain"/>
    <property type="match status" value="1"/>
</dbReference>
<dbReference type="Pfam" id="PF03797">
    <property type="entry name" value="Autotransporter"/>
    <property type="match status" value="1"/>
</dbReference>
<dbReference type="SUPFAM" id="SSF103515">
    <property type="entry name" value="Autotransporter"/>
    <property type="match status" value="1"/>
</dbReference>
<dbReference type="PRINTS" id="PR01484">
    <property type="entry name" value="PRTACTNFAMLY"/>
</dbReference>
<dbReference type="Gene3D" id="2.160.20.20">
    <property type="match status" value="1"/>
</dbReference>
<proteinExistence type="predicted"/>
<comment type="caution">
    <text evidence="3">The sequence shown here is derived from an EMBL/GenBank/DDBJ whole genome shotgun (WGS) entry which is preliminary data.</text>
</comment>
<dbReference type="GO" id="GO:0019867">
    <property type="term" value="C:outer membrane"/>
    <property type="evidence" value="ECO:0007669"/>
    <property type="project" value="InterPro"/>
</dbReference>
<dbReference type="PANTHER" id="PTHR35037:SF7">
    <property type="entry name" value="AUTOTRANSPORTER"/>
    <property type="match status" value="1"/>
</dbReference>
<name>A0A943EDY6_9FIRM</name>
<dbReference type="Pfam" id="PF03212">
    <property type="entry name" value="Pertactin"/>
    <property type="match status" value="1"/>
</dbReference>
<dbReference type="SUPFAM" id="SSF51126">
    <property type="entry name" value="Pectin lyase-like"/>
    <property type="match status" value="1"/>
</dbReference>
<organism evidence="3 4">
    <name type="scientific">Acidaminococcus intestini</name>
    <dbReference type="NCBI Taxonomy" id="187327"/>
    <lineage>
        <taxon>Bacteria</taxon>
        <taxon>Bacillati</taxon>
        <taxon>Bacillota</taxon>
        <taxon>Negativicutes</taxon>
        <taxon>Acidaminococcales</taxon>
        <taxon>Acidaminococcaceae</taxon>
        <taxon>Acidaminococcus</taxon>
    </lineage>
</organism>
<dbReference type="PANTHER" id="PTHR35037">
    <property type="entry name" value="C-TERMINAL REGION OF AIDA-LIKE PROTEIN"/>
    <property type="match status" value="1"/>
</dbReference>
<feature type="domain" description="Autotransporter" evidence="2">
    <location>
        <begin position="718"/>
        <end position="985"/>
    </location>
</feature>
<dbReference type="InterPro" id="IPR004899">
    <property type="entry name" value="Pertactin_central"/>
</dbReference>
<gene>
    <name evidence="3" type="ORF">KHX13_09125</name>
</gene>
<dbReference type="InterPro" id="IPR051551">
    <property type="entry name" value="Autotransporter_adhesion"/>
</dbReference>
<protein>
    <submittedName>
        <fullName evidence="3">Autotransporter outer membrane beta-barrel domain-containing protein</fullName>
    </submittedName>
</protein>
<dbReference type="InterPro" id="IPR005546">
    <property type="entry name" value="Autotransporte_beta"/>
</dbReference>
<dbReference type="PROSITE" id="PS51208">
    <property type="entry name" value="AUTOTRANSPORTER"/>
    <property type="match status" value="1"/>
</dbReference>
<dbReference type="InterPro" id="IPR012332">
    <property type="entry name" value="Autotransporter_pectin_lyase_C"/>
</dbReference>
<evidence type="ECO:0000313" key="4">
    <source>
        <dbReference type="Proteomes" id="UP000754226"/>
    </source>
</evidence>
<keyword evidence="1" id="KW-0732">Signal</keyword>
<dbReference type="NCBIfam" id="TIGR01414">
    <property type="entry name" value="autotrans_barl"/>
    <property type="match status" value="1"/>
</dbReference>
<dbReference type="InterPro" id="IPR011050">
    <property type="entry name" value="Pectin_lyase_fold/virulence"/>
</dbReference>
<evidence type="ECO:0000313" key="3">
    <source>
        <dbReference type="EMBL" id="MBS5520452.1"/>
    </source>
</evidence>
<dbReference type="EMBL" id="JAGZCZ010000013">
    <property type="protein sequence ID" value="MBS5520452.1"/>
    <property type="molecule type" value="Genomic_DNA"/>
</dbReference>
<dbReference type="PROSITE" id="PS51257">
    <property type="entry name" value="PROKAR_LIPOPROTEIN"/>
    <property type="match status" value="1"/>
</dbReference>
<dbReference type="InterPro" id="IPR006315">
    <property type="entry name" value="OM_autotransptr_brl_dom"/>
</dbReference>
<reference evidence="3" key="1">
    <citation type="submission" date="2021-02" db="EMBL/GenBank/DDBJ databases">
        <title>Infant gut strain persistence is associated with maternal origin, phylogeny, and functional potential including surface adhesion and iron acquisition.</title>
        <authorList>
            <person name="Lou Y.C."/>
        </authorList>
    </citation>
    <scope>NUCLEOTIDE SEQUENCE</scope>
    <source>
        <strain evidence="3">L3_106_000M1_dasL3_106_000M1_concoct_15</strain>
    </source>
</reference>
<evidence type="ECO:0000259" key="2">
    <source>
        <dbReference type="PROSITE" id="PS51208"/>
    </source>
</evidence>
<dbReference type="InterPro" id="IPR003991">
    <property type="entry name" value="Pertactin_virulence_factor"/>
</dbReference>
<dbReference type="Proteomes" id="UP000754226">
    <property type="component" value="Unassembled WGS sequence"/>
</dbReference>
<sequence>MSVPISKSIILTVLTAISACGTRPPFMPLASAADPINITDTSNTTWRNTDGAYTFNDGLDFTFDGSKESDNLEGGIFVQSQKNNEHRILHAKGDLRITHKNGPASYRVGACGAYIQGTKIESKNITPTYVYFEGDTIHLTGTFDADDPSQFGNNSPYGLYVQGSHSSPSASEYDATVIFNNKNTYLTASYDSKTKPTKPGTVANALRVNYSSKAEFKSNVYATTNLNEYSNMNGSAVSVDVGKIIFSGEETQLNATSKNTVGNGKSIYGVNAQGIYTGGKIAASPYEQVQFNSPTTGIFVTGEGKPMVFGIYTQIADVNFTDKVKNLTIAAKAMGESGYNNRSINGLYAWNHGTINIQAENTTITTDTNDSSIPWYNNSALTVTANGHIKIDGSQLDIASHSDADDVIAVYATGDHSIIPPKDDTVTLTKGNTIDLNADKMTLRATGKNDTPSYAVYAWGINDTATININSDETGKDQGKTLNVNGNVYALGGNNKNAEALINMNFTNADSRFHGWSMYKNGSASTGTLNFTFSNGALWEMTKNSKVTNLTMKNDGIVDMQADGNDYSWIYADTLSGQGGTFKEDIDVRSMEADRVYVGRNFTGNQYLDIYQKDGYVPEENTTEGNGLVLATVNGDGTFTAKDREGSLFYTRYELQSKESEEEGYETDWYLNRVYHVEPEEKPTPTVEETAASHGLVYYTWRTEIDKLLQRMGELRHNGEKETGIWARVKGGELGLNGKYGFENKYRHYELGYDEITKKKEDVTRYQGVSFSYLDGDGSYHRGTGGSHGGALSFYSTDIRNKGHYLDLVFKVGHYNTDYTAYAEEGEKIRGDFANTGVALSAEYGRKKSLSSDGWYIEPQTQLSLGYFGGDKYTTSNGVNVDQDGIRSAIGRIGFNFGKDLGEKSKVYFKANWYHDFAGNGGITMTSPEGRVHIDEDFSDTWFMYGIGTAFQMGKNSHFYCDVERSTGSGFHTNWQWNVGMRFNF</sequence>
<dbReference type="SMART" id="SM00869">
    <property type="entry name" value="Autotransporter"/>
    <property type="match status" value="1"/>
</dbReference>
<accession>A0A943EDY6</accession>
<dbReference type="InterPro" id="IPR036709">
    <property type="entry name" value="Autotransporte_beta_dom_sf"/>
</dbReference>